<keyword evidence="6" id="KW-0539">Nucleus</keyword>
<dbReference type="FunFam" id="3.30.160.60:FF:000504">
    <property type="entry name" value="C2H2 transcription factor swi5"/>
    <property type="match status" value="1"/>
</dbReference>
<feature type="region of interest" description="Disordered" evidence="8">
    <location>
        <begin position="171"/>
        <end position="257"/>
    </location>
</feature>
<dbReference type="GO" id="GO:0008270">
    <property type="term" value="F:zinc ion binding"/>
    <property type="evidence" value="ECO:0007669"/>
    <property type="project" value="UniProtKB-KW"/>
</dbReference>
<protein>
    <submittedName>
        <fullName evidence="10">Zinc finger, C2H2-type/integrase, DNA-binding protein</fullName>
    </submittedName>
</protein>
<feature type="region of interest" description="Disordered" evidence="8">
    <location>
        <begin position="395"/>
        <end position="435"/>
    </location>
</feature>
<dbReference type="InterPro" id="IPR036236">
    <property type="entry name" value="Znf_C2H2_sf"/>
</dbReference>
<dbReference type="InterPro" id="IPR013087">
    <property type="entry name" value="Znf_C2H2_type"/>
</dbReference>
<dbReference type="AlphaFoldDB" id="A0A167YDY5"/>
<dbReference type="EMBL" id="AZGZ01000014">
    <property type="protein sequence ID" value="KZZ91218.1"/>
    <property type="molecule type" value="Genomic_DNA"/>
</dbReference>
<dbReference type="SMART" id="SM00355">
    <property type="entry name" value="ZnF_C2H2"/>
    <property type="match status" value="2"/>
</dbReference>
<proteinExistence type="predicted"/>
<dbReference type="Proteomes" id="UP000242877">
    <property type="component" value="Unassembled WGS sequence"/>
</dbReference>
<sequence length="714" mass="77263">MPMSMSIDAAHQHHHSPLDVTESQPHHHFRPAQNGHGHWRGSSVDTAQLSRPCAFRPSHHAHHLSVSAIQGIQNRDVQRSEGQTNNAPNYLTAPCTPYEAYLEPDQKYPGAHPSIMSMLESADSFNNMKPVQSMFASSANAAGSTPPATSSGAFPASPAATLTYLSGESFDSVTESNDSLSNYTPPASRGGSLQVPDLMPQPAMVTFGSGPSTGSFRQNSKSQETLSQESTPVEPAEQKRDTKKKRQSAQTMAVSASSSSSTTAKSLFTARSMSIKDLKLDSCIDASIESTGITLDDIAAYVKEPDAKDRSIDGGKKWTCIYPGCGKKFGRKENIKSHIQTHLGDRQFKCNHCNKCFVRGHDLKRHAKIHTGLKPYPCECGNSFARHDALTRHKQRGMCSGAIRPPAPRTVKRGRPRTRNLGAGPSSISRPTLTERMGKAQMAREKIQMQHEQPNIARNNGNINGNGYSSASEMSSAASTVSSSSVASPTTAENFVYHGQNMSGQMSRIDEEQQRYIQRDGVGLPPGVFTFTPPTTPGSAYDDIYNIDKNMDGVLPQWTLPENGTQFHDAEKMTMSHSLLSAHQFPPSPANATSSETHTPNMFNSTLLVHNTPSVAPSFDDGFTRGIKFMPTAFDTAVSAPTTNFGSSFASPEMVGATTTTGELDYQPSLFLQDDISSGNDGTLFSDDRYSSFSGVSIHNVLMDDGLMPDNMAV</sequence>
<keyword evidence="10" id="KW-0238">DNA-binding</keyword>
<keyword evidence="3" id="KW-0677">Repeat</keyword>
<evidence type="ECO:0000256" key="8">
    <source>
        <dbReference type="SAM" id="MobiDB-lite"/>
    </source>
</evidence>
<feature type="compositionally biased region" description="Low complexity" evidence="8">
    <location>
        <begin position="248"/>
        <end position="257"/>
    </location>
</feature>
<accession>A0A167YDY5</accession>
<evidence type="ECO:0000256" key="6">
    <source>
        <dbReference type="ARBA" id="ARBA00023242"/>
    </source>
</evidence>
<evidence type="ECO:0000313" key="11">
    <source>
        <dbReference type="Proteomes" id="UP000242877"/>
    </source>
</evidence>
<feature type="domain" description="C2H2-type" evidence="9">
    <location>
        <begin position="348"/>
        <end position="375"/>
    </location>
</feature>
<dbReference type="InterPro" id="IPR050888">
    <property type="entry name" value="ZnF_C2H2-type_TF"/>
</dbReference>
<dbReference type="PROSITE" id="PS00028">
    <property type="entry name" value="ZINC_FINGER_C2H2_1"/>
    <property type="match status" value="2"/>
</dbReference>
<comment type="subcellular location">
    <subcellularLocation>
        <location evidence="1">Nucleus</location>
    </subcellularLocation>
</comment>
<keyword evidence="2" id="KW-0479">Metal-binding</keyword>
<feature type="compositionally biased region" description="Polar residues" evidence="8">
    <location>
        <begin position="209"/>
        <end position="231"/>
    </location>
</feature>
<evidence type="ECO:0000256" key="3">
    <source>
        <dbReference type="ARBA" id="ARBA00022737"/>
    </source>
</evidence>
<dbReference type="Pfam" id="PF00096">
    <property type="entry name" value="zf-C2H2"/>
    <property type="match status" value="2"/>
</dbReference>
<evidence type="ECO:0000259" key="9">
    <source>
        <dbReference type="PROSITE" id="PS50157"/>
    </source>
</evidence>
<evidence type="ECO:0000256" key="7">
    <source>
        <dbReference type="PROSITE-ProRule" id="PRU00042"/>
    </source>
</evidence>
<dbReference type="SUPFAM" id="SSF57667">
    <property type="entry name" value="beta-beta-alpha zinc fingers"/>
    <property type="match status" value="2"/>
</dbReference>
<dbReference type="PANTHER" id="PTHR24406">
    <property type="entry name" value="TRANSCRIPTIONAL REPRESSOR CTCFL-RELATED"/>
    <property type="match status" value="1"/>
</dbReference>
<name>A0A167YDY5_9EURO</name>
<comment type="caution">
    <text evidence="10">The sequence shown here is derived from an EMBL/GenBank/DDBJ whole genome shotgun (WGS) entry which is preliminary data.</text>
</comment>
<reference evidence="10 11" key="1">
    <citation type="journal article" date="2016" name="Genome Biol. Evol.">
        <title>Divergent and convergent evolution of fungal pathogenicity.</title>
        <authorList>
            <person name="Shang Y."/>
            <person name="Xiao G."/>
            <person name="Zheng P."/>
            <person name="Cen K."/>
            <person name="Zhan S."/>
            <person name="Wang C."/>
        </authorList>
    </citation>
    <scope>NUCLEOTIDE SEQUENCE [LARGE SCALE GENOMIC DNA]</scope>
    <source>
        <strain evidence="10 11">ARSEF 7405</strain>
    </source>
</reference>
<dbReference type="OrthoDB" id="4206497at2759"/>
<keyword evidence="4 7" id="KW-0863">Zinc-finger</keyword>
<feature type="domain" description="C2H2-type" evidence="9">
    <location>
        <begin position="318"/>
        <end position="347"/>
    </location>
</feature>
<feature type="region of interest" description="Disordered" evidence="8">
    <location>
        <begin position="1"/>
        <end position="44"/>
    </location>
</feature>
<keyword evidence="11" id="KW-1185">Reference proteome</keyword>
<organism evidence="10 11">
    <name type="scientific">Ascosphaera apis ARSEF 7405</name>
    <dbReference type="NCBI Taxonomy" id="392613"/>
    <lineage>
        <taxon>Eukaryota</taxon>
        <taxon>Fungi</taxon>
        <taxon>Dikarya</taxon>
        <taxon>Ascomycota</taxon>
        <taxon>Pezizomycotina</taxon>
        <taxon>Eurotiomycetes</taxon>
        <taxon>Eurotiomycetidae</taxon>
        <taxon>Onygenales</taxon>
        <taxon>Ascosphaeraceae</taxon>
        <taxon>Ascosphaera</taxon>
    </lineage>
</organism>
<gene>
    <name evidence="10" type="ORF">AAP_03388</name>
</gene>
<dbReference type="PROSITE" id="PS50157">
    <property type="entry name" value="ZINC_FINGER_C2H2_2"/>
    <property type="match status" value="2"/>
</dbReference>
<dbReference type="Gene3D" id="3.30.160.60">
    <property type="entry name" value="Classic Zinc Finger"/>
    <property type="match status" value="3"/>
</dbReference>
<evidence type="ECO:0000256" key="5">
    <source>
        <dbReference type="ARBA" id="ARBA00022833"/>
    </source>
</evidence>
<evidence type="ECO:0000256" key="2">
    <source>
        <dbReference type="ARBA" id="ARBA00022723"/>
    </source>
</evidence>
<evidence type="ECO:0000256" key="4">
    <source>
        <dbReference type="ARBA" id="ARBA00022771"/>
    </source>
</evidence>
<dbReference type="FunFam" id="3.30.160.60:FF:001649">
    <property type="entry name" value="C2H2 transcription factor Swi5"/>
    <property type="match status" value="1"/>
</dbReference>
<dbReference type="GO" id="GO:0005634">
    <property type="term" value="C:nucleus"/>
    <property type="evidence" value="ECO:0007669"/>
    <property type="project" value="UniProtKB-SubCell"/>
</dbReference>
<evidence type="ECO:0000256" key="1">
    <source>
        <dbReference type="ARBA" id="ARBA00004123"/>
    </source>
</evidence>
<dbReference type="VEuPathDB" id="FungiDB:AAP_03388"/>
<dbReference type="GO" id="GO:0003677">
    <property type="term" value="F:DNA binding"/>
    <property type="evidence" value="ECO:0007669"/>
    <property type="project" value="UniProtKB-KW"/>
</dbReference>
<evidence type="ECO:0000313" key="10">
    <source>
        <dbReference type="EMBL" id="KZZ91218.1"/>
    </source>
</evidence>
<feature type="compositionally biased region" description="Polar residues" evidence="8">
    <location>
        <begin position="171"/>
        <end position="185"/>
    </location>
</feature>
<keyword evidence="5" id="KW-0862">Zinc</keyword>